<dbReference type="InterPro" id="IPR018062">
    <property type="entry name" value="HTH_AraC-typ_CS"/>
</dbReference>
<dbReference type="GO" id="GO:0043565">
    <property type="term" value="F:sequence-specific DNA binding"/>
    <property type="evidence" value="ECO:0007669"/>
    <property type="project" value="InterPro"/>
</dbReference>
<evidence type="ECO:0000259" key="4">
    <source>
        <dbReference type="PROSITE" id="PS01124"/>
    </source>
</evidence>
<dbReference type="Gene3D" id="3.40.50.2300">
    <property type="match status" value="2"/>
</dbReference>
<comment type="caution">
    <text evidence="5">The sequence shown here is derived from an EMBL/GenBank/DDBJ whole genome shotgun (WGS) entry which is preliminary data.</text>
</comment>
<dbReference type="InterPro" id="IPR046335">
    <property type="entry name" value="LacI/GalR-like_sensor"/>
</dbReference>
<dbReference type="EMBL" id="POSK01000011">
    <property type="protein sequence ID" value="PNI03363.1"/>
    <property type="molecule type" value="Genomic_DNA"/>
</dbReference>
<dbReference type="InterPro" id="IPR028082">
    <property type="entry name" value="Peripla_BP_I"/>
</dbReference>
<dbReference type="InterPro" id="IPR009057">
    <property type="entry name" value="Homeodomain-like_sf"/>
</dbReference>
<dbReference type="PROSITE" id="PS00041">
    <property type="entry name" value="HTH_ARAC_FAMILY_1"/>
    <property type="match status" value="1"/>
</dbReference>
<dbReference type="PANTHER" id="PTHR43280">
    <property type="entry name" value="ARAC-FAMILY TRANSCRIPTIONAL REGULATOR"/>
    <property type="match status" value="1"/>
</dbReference>
<dbReference type="RefSeq" id="WP_102966745.1">
    <property type="nucleotide sequence ID" value="NZ_POSK01000011.1"/>
</dbReference>
<dbReference type="PANTHER" id="PTHR43280:SF2">
    <property type="entry name" value="HTH-TYPE TRANSCRIPTIONAL REGULATOR EXSA"/>
    <property type="match status" value="1"/>
</dbReference>
<dbReference type="SUPFAM" id="SSF46689">
    <property type="entry name" value="Homeodomain-like"/>
    <property type="match status" value="2"/>
</dbReference>
<evidence type="ECO:0000256" key="3">
    <source>
        <dbReference type="ARBA" id="ARBA00023163"/>
    </source>
</evidence>
<evidence type="ECO:0000256" key="2">
    <source>
        <dbReference type="ARBA" id="ARBA00023125"/>
    </source>
</evidence>
<keyword evidence="1" id="KW-0805">Transcription regulation</keyword>
<proteinExistence type="predicted"/>
<evidence type="ECO:0000256" key="1">
    <source>
        <dbReference type="ARBA" id="ARBA00023015"/>
    </source>
</evidence>
<sequence length="361" mass="41494">MELLLLIDTMIHYDRELLKGVKSKLDELNMNINIHIDAIENATYLLSRKWHYVIADFDKRGCEEFISQLSGKKLIFSNAEVTNPPDGILCIYNDNQYVADIALGHFINDGIRNVSVYSDLSDYYQPWAMERKNSFSSLALKLGCCYYSNAIEAITTSENRVGVFCTTDRSARKFIRYCIENNIPVPDKVSIIGTDYDELERDISPIPISSIDLNPKQLGRECIELLLNPRPTCKRLIYKAKQLYVDSSAKSAIESDSVVNNALVYIHKHYSRNIRVMQISDYCKVSRKTLDNKFLELKGETVHQYLSNLRLDKSKQLLKETSMSVDSIARQCGYLGQNYLNQLYRKSFGYTPLEYRKSSSN</sequence>
<keyword evidence="2" id="KW-0238">DNA-binding</keyword>
<protein>
    <recommendedName>
        <fullName evidence="4">HTH araC/xylS-type domain-containing protein</fullName>
    </recommendedName>
</protein>
<dbReference type="SMART" id="SM00342">
    <property type="entry name" value="HTH_ARAC"/>
    <property type="match status" value="1"/>
</dbReference>
<dbReference type="SUPFAM" id="SSF53822">
    <property type="entry name" value="Periplasmic binding protein-like I"/>
    <property type="match status" value="1"/>
</dbReference>
<accession>A0A2J8HYM0</accession>
<feature type="domain" description="HTH araC/xylS-type" evidence="4">
    <location>
        <begin position="260"/>
        <end position="358"/>
    </location>
</feature>
<dbReference type="OrthoDB" id="8766450at2"/>
<dbReference type="InterPro" id="IPR018060">
    <property type="entry name" value="HTH_AraC"/>
</dbReference>
<evidence type="ECO:0000313" key="5">
    <source>
        <dbReference type="EMBL" id="PNI03363.1"/>
    </source>
</evidence>
<dbReference type="Pfam" id="PF13377">
    <property type="entry name" value="Peripla_BP_3"/>
    <property type="match status" value="1"/>
</dbReference>
<dbReference type="Gene3D" id="1.10.10.60">
    <property type="entry name" value="Homeodomain-like"/>
    <property type="match status" value="1"/>
</dbReference>
<dbReference type="PROSITE" id="PS01124">
    <property type="entry name" value="HTH_ARAC_FAMILY_2"/>
    <property type="match status" value="1"/>
</dbReference>
<dbReference type="GO" id="GO:0003700">
    <property type="term" value="F:DNA-binding transcription factor activity"/>
    <property type="evidence" value="ECO:0007669"/>
    <property type="project" value="InterPro"/>
</dbReference>
<dbReference type="Pfam" id="PF12833">
    <property type="entry name" value="HTH_18"/>
    <property type="match status" value="1"/>
</dbReference>
<dbReference type="AlphaFoldDB" id="A0A2J8HYM0"/>
<evidence type="ECO:0000313" key="6">
    <source>
        <dbReference type="Proteomes" id="UP000236449"/>
    </source>
</evidence>
<gene>
    <name evidence="5" type="ORF">C1N32_16000</name>
</gene>
<organism evidence="5 6">
    <name type="scientific">Vibrio diazotrophicus</name>
    <dbReference type="NCBI Taxonomy" id="685"/>
    <lineage>
        <taxon>Bacteria</taxon>
        <taxon>Pseudomonadati</taxon>
        <taxon>Pseudomonadota</taxon>
        <taxon>Gammaproteobacteria</taxon>
        <taxon>Vibrionales</taxon>
        <taxon>Vibrionaceae</taxon>
        <taxon>Vibrio</taxon>
    </lineage>
</organism>
<dbReference type="Proteomes" id="UP000236449">
    <property type="component" value="Unassembled WGS sequence"/>
</dbReference>
<keyword evidence="3" id="KW-0804">Transcription</keyword>
<reference evidence="5 6" key="1">
    <citation type="submission" date="2018-01" db="EMBL/GenBank/DDBJ databases">
        <title>Draft genome sequences of six Vibrio diazotrophicus strains isolated from deep-sea sediments of the Baltic Sea.</title>
        <authorList>
            <person name="Castillo D."/>
            <person name="Vandieken V."/>
            <person name="Chiang O."/>
            <person name="Middelboe M."/>
        </authorList>
    </citation>
    <scope>NUCLEOTIDE SEQUENCE [LARGE SCALE GENOMIC DNA]</scope>
    <source>
        <strain evidence="5 6">60.27F</strain>
    </source>
</reference>
<name>A0A2J8HYM0_VIBDI</name>